<dbReference type="InParanoid" id="F6YTA8"/>
<comment type="similarity">
    <text evidence="3">Belongs to the complement C6/C7/C8/C9 family.</text>
</comment>
<keyword evidence="13" id="KW-0472">Membrane</keyword>
<dbReference type="PROSITE" id="PS50068">
    <property type="entry name" value="LDLRA_2"/>
    <property type="match status" value="1"/>
</dbReference>
<dbReference type="Pfam" id="PF01823">
    <property type="entry name" value="MACPF"/>
    <property type="match status" value="1"/>
</dbReference>
<keyword evidence="6" id="KW-0245">EGF-like domain</keyword>
<dbReference type="InterPro" id="IPR036055">
    <property type="entry name" value="LDL_receptor-like_sf"/>
</dbReference>
<dbReference type="PANTHER" id="PTHR45742:SF5">
    <property type="entry name" value="COMPLEMENT COMPONENT C8 BETA CHAIN"/>
    <property type="match status" value="1"/>
</dbReference>
<keyword evidence="12" id="KW-0473">Membrane attack complex</keyword>
<dbReference type="Gene3D" id="4.10.400.10">
    <property type="entry name" value="Low-density Lipoprotein Receptor"/>
    <property type="match status" value="1"/>
</dbReference>
<dbReference type="InterPro" id="IPR001862">
    <property type="entry name" value="MAC_perforin"/>
</dbReference>
<dbReference type="InterPro" id="IPR023415">
    <property type="entry name" value="LDLR_class-A_CS"/>
</dbReference>
<evidence type="ECO:0000313" key="23">
    <source>
        <dbReference type="Ensembl" id="ENSMODP00000037028.3"/>
    </source>
</evidence>
<dbReference type="eggNOG" id="KOG3535">
    <property type="taxonomic scope" value="Eukaryota"/>
</dbReference>
<evidence type="ECO:0000256" key="16">
    <source>
        <dbReference type="ARBA" id="ARBA00023180"/>
    </source>
</evidence>
<dbReference type="GO" id="GO:0006956">
    <property type="term" value="P:complement activation"/>
    <property type="evidence" value="ECO:0000318"/>
    <property type="project" value="GO_Central"/>
</dbReference>
<dbReference type="Bgee" id="ENSMODG00000003403">
    <property type="expression patterns" value="Expressed in spermatid and 4 other cell types or tissues"/>
</dbReference>
<dbReference type="SMART" id="SM00192">
    <property type="entry name" value="LDLa"/>
    <property type="match status" value="1"/>
</dbReference>
<evidence type="ECO:0000256" key="6">
    <source>
        <dbReference type="ARBA" id="ARBA00022536"/>
    </source>
</evidence>
<comment type="caution">
    <text evidence="21">Lacks conserved residue(s) required for the propagation of feature annotation.</text>
</comment>
<dbReference type="SUPFAM" id="SSF57424">
    <property type="entry name" value="LDL receptor-like module"/>
    <property type="match status" value="1"/>
</dbReference>
<dbReference type="GO" id="GO:0005615">
    <property type="term" value="C:extracellular space"/>
    <property type="evidence" value="ECO:0000318"/>
    <property type="project" value="GO_Central"/>
</dbReference>
<comment type="function">
    <text evidence="19">Component of the membrane attack complex (MAC), a multiprotein complex activated by the complement cascade, which inserts into a target cell membrane and forms a pore, leading to target cell membrane rupture and cell lysis. The MAC is initiated by proteolytic cleavage of C5 into complement C5b in response to the classical, alternative, lectin and GZMK complement pathways. The complement pathways consist in a cascade of proteins that leads to phagocytosis and breakdown of pathogens and signaling that strengthens the adaptive immune system. C8B, together with C8A and C8G, inserts into the target membrane, but does not form pores by itself. During MAC assembly, associates with C5b, C6 and C7 to form the C5b8 intermediate complex that inserts into the target membrane and traverses the bilayer increasing membrane rigidity.</text>
</comment>
<dbReference type="PROSITE" id="PS01209">
    <property type="entry name" value="LDLRA_1"/>
    <property type="match status" value="1"/>
</dbReference>
<evidence type="ECO:0000256" key="7">
    <source>
        <dbReference type="ARBA" id="ARBA00022537"/>
    </source>
</evidence>
<evidence type="ECO:0000313" key="24">
    <source>
        <dbReference type="Proteomes" id="UP000002280"/>
    </source>
</evidence>
<dbReference type="SMART" id="SM00457">
    <property type="entry name" value="MACPF"/>
    <property type="match status" value="1"/>
</dbReference>
<keyword evidence="16" id="KW-0325">Glycoprotein</keyword>
<keyword evidence="5" id="KW-0964">Secreted</keyword>
<evidence type="ECO:0000256" key="4">
    <source>
        <dbReference type="ARBA" id="ARBA00013949"/>
    </source>
</evidence>
<dbReference type="PROSITE" id="PS50092">
    <property type="entry name" value="TSP1"/>
    <property type="match status" value="2"/>
</dbReference>
<dbReference type="Gene3D" id="2.20.100.10">
    <property type="entry name" value="Thrombospondin type-1 (TSP1) repeat"/>
    <property type="match status" value="1"/>
</dbReference>
<dbReference type="PROSITE" id="PS51412">
    <property type="entry name" value="MACPF_2"/>
    <property type="match status" value="1"/>
</dbReference>
<dbReference type="GO" id="GO:0044218">
    <property type="term" value="C:other organism cell membrane"/>
    <property type="evidence" value="ECO:0007669"/>
    <property type="project" value="UniProtKB-KW"/>
</dbReference>
<evidence type="ECO:0000256" key="11">
    <source>
        <dbReference type="ARBA" id="ARBA00022875"/>
    </source>
</evidence>
<evidence type="ECO:0000256" key="3">
    <source>
        <dbReference type="ARBA" id="ARBA00009214"/>
    </source>
</evidence>
<dbReference type="GO" id="GO:0006957">
    <property type="term" value="P:complement activation, alternative pathway"/>
    <property type="evidence" value="ECO:0007669"/>
    <property type="project" value="UniProtKB-KW"/>
</dbReference>
<dbReference type="Proteomes" id="UP000002280">
    <property type="component" value="Chromosome 2"/>
</dbReference>
<evidence type="ECO:0000256" key="8">
    <source>
        <dbReference type="ARBA" id="ARBA00022588"/>
    </source>
</evidence>
<name>F6YTA8_MONDO</name>
<sequence length="539" mass="61590">MGYKSSSRTRSKQSKDPNFLLFYLLFRCERKLFEDLIIKRNFTNGRRVHNQLGTPKPIDCLVSSWSQWSLCDPCEKKRYRFVKVLRPSQFNGKACGLIDDSEPCSNMTSCIIPEVPCQGFNCNLTGRCIPLSQVCNGDNDCGDGADENDCKEVTKLCQGSKNQYWGTGSLASGINIFTNALEGVVFDNNYYGGNCNAFVIDQDKYRLPSNLERYSIEVRGYYEFVYKEYESYAAFERSVIREGMKDKKMGPDLHILNWIDIGYNFESQSLRRFLSKIRRATQSKSKILHVQCTIDIGRYKMKSKLLMFDYEFLMRVGRLPSDYSYGEYRDFIRAYGTHIISDAIIGGVYEYALILNPDGMDSEAYHSNLGKTEEDVPIVEDLAVFLRGGTIPSITSLAYKRLPNKELMEKWGDAAKLFPEVLKIKVIPMHEMWTGQNFINRLHLKNNMRSAVKEYYEETHVCHCAPCLGNGFPIIRGIASLYWFALISASTGDATGSWSCWTSWTECIEAKQKRERLCNSPIPGSIKTCPGRQKEETSC</sequence>
<evidence type="ECO:0000256" key="21">
    <source>
        <dbReference type="PROSITE-ProRule" id="PRU00124"/>
    </source>
</evidence>
<evidence type="ECO:0000256" key="20">
    <source>
        <dbReference type="ARBA" id="ARBA00093472"/>
    </source>
</evidence>
<evidence type="ECO:0000256" key="19">
    <source>
        <dbReference type="ARBA" id="ARBA00093292"/>
    </source>
</evidence>
<dbReference type="InterPro" id="IPR036383">
    <property type="entry name" value="TSP1_rpt_sf"/>
</dbReference>
<keyword evidence="9" id="KW-0204">Cytolysis</keyword>
<dbReference type="GeneTree" id="ENSGT00940000160247"/>
<evidence type="ECO:0000256" key="5">
    <source>
        <dbReference type="ARBA" id="ARBA00022525"/>
    </source>
</evidence>
<dbReference type="SMART" id="SM00209">
    <property type="entry name" value="TSP1"/>
    <property type="match status" value="2"/>
</dbReference>
<dbReference type="GO" id="GO:0006958">
    <property type="term" value="P:complement activation, classical pathway"/>
    <property type="evidence" value="ECO:0007669"/>
    <property type="project" value="UniProtKB-KW"/>
</dbReference>
<dbReference type="InterPro" id="IPR002172">
    <property type="entry name" value="LDrepeatLR_classA_rpt"/>
</dbReference>
<dbReference type="AlphaFoldDB" id="F6YTA8"/>
<evidence type="ECO:0000256" key="13">
    <source>
        <dbReference type="ARBA" id="ARBA00023136"/>
    </source>
</evidence>
<reference evidence="23" key="3">
    <citation type="submission" date="2025-09" db="UniProtKB">
        <authorList>
            <consortium name="Ensembl"/>
        </authorList>
    </citation>
    <scope>IDENTIFICATION</scope>
</reference>
<keyword evidence="14 21" id="KW-1015">Disulfide bond</keyword>
<keyword evidence="11" id="KW-0180">Complement pathway</keyword>
<dbReference type="PANTHER" id="PTHR45742">
    <property type="entry name" value="COMPLEMENT COMPONENT C6"/>
    <property type="match status" value="1"/>
</dbReference>
<keyword evidence="8" id="KW-0399">Innate immunity</keyword>
<keyword evidence="7" id="KW-1052">Target cell membrane</keyword>
<dbReference type="InterPro" id="IPR020864">
    <property type="entry name" value="MACPF"/>
</dbReference>
<keyword evidence="24" id="KW-1185">Reference proteome</keyword>
<dbReference type="Ensembl" id="ENSMODT00000038626.3">
    <property type="protein sequence ID" value="ENSMODP00000037028.3"/>
    <property type="gene ID" value="ENSMODG00000003403.4"/>
</dbReference>
<proteinExistence type="inferred from homology"/>
<evidence type="ECO:0000256" key="14">
    <source>
        <dbReference type="ARBA" id="ARBA00023157"/>
    </source>
</evidence>
<dbReference type="STRING" id="13616.ENSMODP00000037028"/>
<dbReference type="SUPFAM" id="SSF82895">
    <property type="entry name" value="TSP-1 type 1 repeat"/>
    <property type="match status" value="1"/>
</dbReference>
<dbReference type="GO" id="GO:0005579">
    <property type="term" value="C:membrane attack complex"/>
    <property type="evidence" value="ECO:0000318"/>
    <property type="project" value="GO_Central"/>
</dbReference>
<accession>F6YTA8</accession>
<feature type="disulfide bond" evidence="21">
    <location>
        <begin position="135"/>
        <end position="150"/>
    </location>
</feature>
<reference evidence="23 24" key="1">
    <citation type="journal article" date="2007" name="Nature">
        <title>Genome of the marsupial Monodelphis domestica reveals innovation in non-coding sequences.</title>
        <authorList>
            <person name="Mikkelsen T.S."/>
            <person name="Wakefield M.J."/>
            <person name="Aken B."/>
            <person name="Amemiya C.T."/>
            <person name="Chang J.L."/>
            <person name="Duke S."/>
            <person name="Garber M."/>
            <person name="Gentles A.J."/>
            <person name="Goodstadt L."/>
            <person name="Heger A."/>
            <person name="Jurka J."/>
            <person name="Kamal M."/>
            <person name="Mauceli E."/>
            <person name="Searle S.M."/>
            <person name="Sharpe T."/>
            <person name="Baker M.L."/>
            <person name="Batzer M.A."/>
            <person name="Benos P.V."/>
            <person name="Belov K."/>
            <person name="Clamp M."/>
            <person name="Cook A."/>
            <person name="Cuff J."/>
            <person name="Das R."/>
            <person name="Davidow L."/>
            <person name="Deakin J.E."/>
            <person name="Fazzari M.J."/>
            <person name="Glass J.L."/>
            <person name="Grabherr M."/>
            <person name="Greally J.M."/>
            <person name="Gu W."/>
            <person name="Hore T.A."/>
            <person name="Huttley G.A."/>
            <person name="Kleber M."/>
            <person name="Jirtle R.L."/>
            <person name="Koina E."/>
            <person name="Lee J.T."/>
            <person name="Mahony S."/>
            <person name="Marra M.A."/>
            <person name="Miller R.D."/>
            <person name="Nicholls R.D."/>
            <person name="Oda M."/>
            <person name="Papenfuss A.T."/>
            <person name="Parra Z.E."/>
            <person name="Pollock D.D."/>
            <person name="Ray D.A."/>
            <person name="Schein J.E."/>
            <person name="Speed T.P."/>
            <person name="Thompson K."/>
            <person name="VandeBerg J.L."/>
            <person name="Wade C.M."/>
            <person name="Walker J.A."/>
            <person name="Waters P.D."/>
            <person name="Webber C."/>
            <person name="Weidman J.R."/>
            <person name="Xie X."/>
            <person name="Zody M.C."/>
            <person name="Baldwin J."/>
            <person name="Abdouelleil A."/>
            <person name="Abdulkadir J."/>
            <person name="Abebe A."/>
            <person name="Abera B."/>
            <person name="Abreu J."/>
            <person name="Acer S.C."/>
            <person name="Aftuck L."/>
            <person name="Alexander A."/>
            <person name="An P."/>
            <person name="Anderson E."/>
            <person name="Anderson S."/>
            <person name="Arachi H."/>
            <person name="Azer M."/>
            <person name="Bachantsang P."/>
            <person name="Barry A."/>
            <person name="Bayul T."/>
            <person name="Berlin A."/>
            <person name="Bessette D."/>
            <person name="Bloom T."/>
            <person name="Bloom T."/>
            <person name="Boguslavskiy L."/>
            <person name="Bonnet C."/>
            <person name="Boukhgalter B."/>
            <person name="Bourzgui I."/>
            <person name="Brown A."/>
            <person name="Cahill P."/>
            <person name="Channer S."/>
            <person name="Cheshatsang Y."/>
            <person name="Chuda L."/>
            <person name="Citroen M."/>
            <person name="Collymore A."/>
            <person name="Cooke P."/>
            <person name="Costello M."/>
            <person name="D'Aco K."/>
            <person name="Daza R."/>
            <person name="De Haan G."/>
            <person name="DeGray S."/>
            <person name="DeMaso C."/>
            <person name="Dhargay N."/>
            <person name="Dooley K."/>
            <person name="Dooley E."/>
            <person name="Doricent M."/>
            <person name="Dorje P."/>
            <person name="Dorjee K."/>
            <person name="Dupes A."/>
            <person name="Elong R."/>
            <person name="Falk J."/>
            <person name="Farina A."/>
            <person name="Faro S."/>
            <person name="Ferguson D."/>
            <person name="Fisher S."/>
            <person name="Foley C.D."/>
            <person name="Franke A."/>
            <person name="Friedrich D."/>
            <person name="Gadbois L."/>
            <person name="Gearin G."/>
            <person name="Gearin C.R."/>
            <person name="Giannoukos G."/>
            <person name="Goode T."/>
            <person name="Graham J."/>
            <person name="Grandbois E."/>
            <person name="Grewal S."/>
            <person name="Gyaltsen K."/>
            <person name="Hafez N."/>
            <person name="Hagos B."/>
            <person name="Hall J."/>
            <person name="Henson C."/>
            <person name="Hollinger A."/>
            <person name="Honan T."/>
            <person name="Huard M.D."/>
            <person name="Hughes L."/>
            <person name="Hurhula B."/>
            <person name="Husby M.E."/>
            <person name="Kamat A."/>
            <person name="Kanga B."/>
            <person name="Kashin S."/>
            <person name="Khazanovich D."/>
            <person name="Kisner P."/>
            <person name="Lance K."/>
            <person name="Lara M."/>
            <person name="Lee W."/>
            <person name="Lennon N."/>
            <person name="Letendre F."/>
            <person name="LeVine R."/>
            <person name="Lipovsky A."/>
            <person name="Liu X."/>
            <person name="Liu J."/>
            <person name="Liu S."/>
            <person name="Lokyitsang T."/>
            <person name="Lokyitsang Y."/>
            <person name="Lubonja R."/>
            <person name="Lui A."/>
            <person name="MacDonald P."/>
            <person name="Magnisalis V."/>
            <person name="Maru K."/>
            <person name="Matthews C."/>
            <person name="McCusker W."/>
            <person name="McDonough S."/>
            <person name="Mehta T."/>
            <person name="Meldrim J."/>
            <person name="Meneus L."/>
            <person name="Mihai O."/>
            <person name="Mihalev A."/>
            <person name="Mihova T."/>
            <person name="Mittelman R."/>
            <person name="Mlenga V."/>
            <person name="Montmayeur A."/>
            <person name="Mulrain L."/>
            <person name="Navidi A."/>
            <person name="Naylor J."/>
            <person name="Negash T."/>
            <person name="Nguyen T."/>
            <person name="Nguyen N."/>
            <person name="Nicol R."/>
            <person name="Norbu C."/>
            <person name="Norbu N."/>
            <person name="Novod N."/>
            <person name="O'Neill B."/>
            <person name="Osman S."/>
            <person name="Markiewicz E."/>
            <person name="Oyono O.L."/>
            <person name="Patti C."/>
            <person name="Phunkhang P."/>
            <person name="Pierre F."/>
            <person name="Priest M."/>
            <person name="Raghuraman S."/>
            <person name="Rege F."/>
            <person name="Reyes R."/>
            <person name="Rise C."/>
            <person name="Rogov P."/>
            <person name="Ross K."/>
            <person name="Ryan E."/>
            <person name="Settipalli S."/>
            <person name="Shea T."/>
            <person name="Sherpa N."/>
            <person name="Shi L."/>
            <person name="Shih D."/>
            <person name="Sparrow T."/>
            <person name="Spaulding J."/>
            <person name="Stalker J."/>
            <person name="Stange-Thomann N."/>
            <person name="Stavropoulos S."/>
            <person name="Stone C."/>
            <person name="Strader C."/>
            <person name="Tesfaye S."/>
            <person name="Thomson T."/>
            <person name="Thoulutsang Y."/>
            <person name="Thoulutsang D."/>
            <person name="Topham K."/>
            <person name="Topping I."/>
            <person name="Tsamla T."/>
            <person name="Vassiliev H."/>
            <person name="Vo A."/>
            <person name="Wangchuk T."/>
            <person name="Wangdi T."/>
            <person name="Weiand M."/>
            <person name="Wilkinson J."/>
            <person name="Wilson A."/>
            <person name="Yadav S."/>
            <person name="Young G."/>
            <person name="Yu Q."/>
            <person name="Zembek L."/>
            <person name="Zhong D."/>
            <person name="Zimmer A."/>
            <person name="Zwirko Z."/>
            <person name="Jaffe D.B."/>
            <person name="Alvarez P."/>
            <person name="Brockman W."/>
            <person name="Butler J."/>
            <person name="Chin C."/>
            <person name="Gnerre S."/>
            <person name="MacCallum I."/>
            <person name="Graves J.A."/>
            <person name="Ponting C.P."/>
            <person name="Breen M."/>
            <person name="Samollow P.B."/>
            <person name="Lander E.S."/>
            <person name="Lindblad-Toh K."/>
        </authorList>
    </citation>
    <scope>NUCLEOTIDE SEQUENCE [LARGE SCALE GENOMIC DNA]</scope>
</reference>
<evidence type="ECO:0000256" key="12">
    <source>
        <dbReference type="ARBA" id="ARBA00023058"/>
    </source>
</evidence>
<evidence type="ECO:0000259" key="22">
    <source>
        <dbReference type="PROSITE" id="PS51412"/>
    </source>
</evidence>
<protein>
    <recommendedName>
        <fullName evidence="4">Complement component C8 beta chain</fullName>
    </recommendedName>
    <alternativeName>
        <fullName evidence="18">Complement component 8 subunit beta</fullName>
    </alternativeName>
</protein>
<keyword evidence="10" id="KW-0391">Immunity</keyword>
<keyword evidence="17" id="KW-1053">Target membrane</keyword>
<reference evidence="23" key="2">
    <citation type="submission" date="2025-08" db="UniProtKB">
        <authorList>
            <consortium name="Ensembl"/>
        </authorList>
    </citation>
    <scope>IDENTIFICATION</scope>
</reference>
<evidence type="ECO:0000256" key="1">
    <source>
        <dbReference type="ARBA" id="ARBA00004175"/>
    </source>
</evidence>
<dbReference type="HOGENOM" id="CLU_032453_1_0_1"/>
<evidence type="ECO:0000256" key="15">
    <source>
        <dbReference type="ARBA" id="ARBA00023162"/>
    </source>
</evidence>
<dbReference type="CDD" id="cd00112">
    <property type="entry name" value="LDLa"/>
    <property type="match status" value="1"/>
</dbReference>
<feature type="domain" description="MACPF" evidence="22">
    <location>
        <begin position="153"/>
        <end position="463"/>
    </location>
</feature>
<comment type="subcellular location">
    <subcellularLocation>
        <location evidence="2">Secreted</location>
    </subcellularLocation>
    <subcellularLocation>
        <location evidence="1">Target cell membrane</location>
    </subcellularLocation>
</comment>
<evidence type="ECO:0000256" key="17">
    <source>
        <dbReference type="ARBA" id="ARBA00023298"/>
    </source>
</evidence>
<dbReference type="InterPro" id="IPR000884">
    <property type="entry name" value="TSP1_rpt"/>
</dbReference>
<evidence type="ECO:0000256" key="9">
    <source>
        <dbReference type="ARBA" id="ARBA00022852"/>
    </source>
</evidence>
<evidence type="ECO:0000256" key="10">
    <source>
        <dbReference type="ARBA" id="ARBA00022859"/>
    </source>
</evidence>
<dbReference type="GO" id="GO:0031640">
    <property type="term" value="P:killing of cells of another organism"/>
    <property type="evidence" value="ECO:0007669"/>
    <property type="project" value="UniProtKB-KW"/>
</dbReference>
<comment type="subunit">
    <text evidence="20">Heterotrimer of 3 chains: alpha (C8A), beta (C8B) and gamma (C8G); the alpha and gamma chains are disulfide bonded. Component of the membrane attack complex (MAC), composed of complement C5b, C6, C7, C8A, C8B, C8G and multiple copies of the pore-forming subunit C9.</text>
</comment>
<evidence type="ECO:0000256" key="18">
    <source>
        <dbReference type="ARBA" id="ARBA00031383"/>
    </source>
</evidence>
<dbReference type="Pfam" id="PF00057">
    <property type="entry name" value="Ldl_recept_a"/>
    <property type="match status" value="1"/>
</dbReference>
<dbReference type="PRINTS" id="PR00764">
    <property type="entry name" value="COMPLEMENTC9"/>
</dbReference>
<organism evidence="23 24">
    <name type="scientific">Monodelphis domestica</name>
    <name type="common">Gray short-tailed opossum</name>
    <dbReference type="NCBI Taxonomy" id="13616"/>
    <lineage>
        <taxon>Eukaryota</taxon>
        <taxon>Metazoa</taxon>
        <taxon>Chordata</taxon>
        <taxon>Craniata</taxon>
        <taxon>Vertebrata</taxon>
        <taxon>Euteleostomi</taxon>
        <taxon>Mammalia</taxon>
        <taxon>Metatheria</taxon>
        <taxon>Didelphimorphia</taxon>
        <taxon>Didelphidae</taxon>
        <taxon>Monodelphis</taxon>
    </lineage>
</organism>
<evidence type="ECO:0000256" key="2">
    <source>
        <dbReference type="ARBA" id="ARBA00004613"/>
    </source>
</evidence>
<dbReference type="OMA" id="KYYAGAC"/>
<keyword evidence="15" id="KW-0179">Complement alternate pathway</keyword>
<dbReference type="FunCoup" id="F6YTA8">
    <property type="interactions" value="77"/>
</dbReference>